<dbReference type="Pfam" id="PF05686">
    <property type="entry name" value="Glyco_transf_90"/>
    <property type="match status" value="1"/>
</dbReference>
<evidence type="ECO:0000256" key="1">
    <source>
        <dbReference type="ARBA" id="ARBA00010118"/>
    </source>
</evidence>
<reference evidence="4" key="1">
    <citation type="submission" date="2021-02" db="EMBL/GenBank/DDBJ databases">
        <authorList>
            <person name="Dougan E. K."/>
            <person name="Rhodes N."/>
            <person name="Thang M."/>
            <person name="Chan C."/>
        </authorList>
    </citation>
    <scope>NUCLEOTIDE SEQUENCE</scope>
</reference>
<dbReference type="GO" id="GO:0016740">
    <property type="term" value="F:transferase activity"/>
    <property type="evidence" value="ECO:0007669"/>
    <property type="project" value="UniProtKB-KW"/>
</dbReference>
<dbReference type="Proteomes" id="UP000601435">
    <property type="component" value="Unassembled WGS sequence"/>
</dbReference>
<keyword evidence="5" id="KW-1185">Reference proteome</keyword>
<dbReference type="PANTHER" id="PTHR12203">
    <property type="entry name" value="KDEL LYS-ASP-GLU-LEU CONTAINING - RELATED"/>
    <property type="match status" value="1"/>
</dbReference>
<evidence type="ECO:0000313" key="5">
    <source>
        <dbReference type="Proteomes" id="UP000601435"/>
    </source>
</evidence>
<accession>A0A812JZD3</accession>
<sequence length="471" mass="53033">EICFYPHANFLGTNLTYEECCGDPLSGVDCFVSLGGLFSWDFCCETPEPDTCSWDHILASIATSTDEVGDTLLKALYSSPMLLREFCCVVPGDGSHPCWRFFAMEPTELVHNPYVQCCNPILRRLLVQDREEPWVQVELDREFAPLAGKHWTTQELQEYQKAQAEGTRPCLVSIRGGHNITVHDRQECCPEPFYDCSYVIAVASALSIVGGLQALPDVDLLVSPSNTNRAFASVPVFTRHRPREPRSHYVLLPMEWQLSPGQGRKQTVAVQRSGADTVWENRFRSLFWRGSNSNCLVSCDLPRVSDGLQAFGDCLESYDCQTPWSMSNWLTMPRGRLLRLSQLYPELINARLTGKSQQMEDELWDYCVESNLTDEFSSQQKQGWYAFAINVDGTGSGDRTYWQIFAGCVVLVQDSPWVSWLVGEIGGPAALVPGEHYIPIRYDLMDLVSKLNLLHLGCGLKAAFGITRRRL</sequence>
<keyword evidence="2" id="KW-0808">Transferase</keyword>
<evidence type="ECO:0000256" key="2">
    <source>
        <dbReference type="ARBA" id="ARBA00022679"/>
    </source>
</evidence>
<dbReference type="InterPro" id="IPR006598">
    <property type="entry name" value="CAP10"/>
</dbReference>
<dbReference type="EMBL" id="CAJNJA010006650">
    <property type="protein sequence ID" value="CAE7213525.1"/>
    <property type="molecule type" value="Genomic_DNA"/>
</dbReference>
<feature type="domain" description="Glycosyl transferase CAP10" evidence="3">
    <location>
        <begin position="333"/>
        <end position="451"/>
    </location>
</feature>
<dbReference type="AlphaFoldDB" id="A0A812JZD3"/>
<proteinExistence type="inferred from homology"/>
<dbReference type="InterPro" id="IPR051091">
    <property type="entry name" value="O-Glucosyltr/Glycosyltrsf_90"/>
</dbReference>
<comment type="caution">
    <text evidence="4">The sequence shown here is derived from an EMBL/GenBank/DDBJ whole genome shotgun (WGS) entry which is preliminary data.</text>
</comment>
<comment type="similarity">
    <text evidence="1">Belongs to the glycosyltransferase 90 family.</text>
</comment>
<gene>
    <name evidence="4" type="primary">Poglut2</name>
    <name evidence="4" type="ORF">SNEC2469_LOCUS2317</name>
</gene>
<name>A0A812JZD3_9DINO</name>
<protein>
    <submittedName>
        <fullName evidence="4">Poglut2 protein</fullName>
    </submittedName>
</protein>
<feature type="non-terminal residue" evidence="4">
    <location>
        <position position="471"/>
    </location>
</feature>
<dbReference type="OrthoDB" id="541052at2759"/>
<dbReference type="PANTHER" id="PTHR12203:SF35">
    <property type="entry name" value="PROTEIN O-GLUCOSYLTRANSFERASE 1"/>
    <property type="match status" value="1"/>
</dbReference>
<organism evidence="4 5">
    <name type="scientific">Symbiodinium necroappetens</name>
    <dbReference type="NCBI Taxonomy" id="1628268"/>
    <lineage>
        <taxon>Eukaryota</taxon>
        <taxon>Sar</taxon>
        <taxon>Alveolata</taxon>
        <taxon>Dinophyceae</taxon>
        <taxon>Suessiales</taxon>
        <taxon>Symbiodiniaceae</taxon>
        <taxon>Symbiodinium</taxon>
    </lineage>
</organism>
<evidence type="ECO:0000259" key="3">
    <source>
        <dbReference type="Pfam" id="PF05686"/>
    </source>
</evidence>
<evidence type="ECO:0000313" key="4">
    <source>
        <dbReference type="EMBL" id="CAE7213525.1"/>
    </source>
</evidence>